<evidence type="ECO:0000313" key="3">
    <source>
        <dbReference type="Proteomes" id="UP000451386"/>
    </source>
</evidence>
<dbReference type="RefSeq" id="WP_151910043.1">
    <property type="nucleotide sequence ID" value="NZ_JBCORI010000012.1"/>
</dbReference>
<dbReference type="PANTHER" id="PTHR10948">
    <property type="entry name" value="TRANSPOSASE"/>
    <property type="match status" value="1"/>
</dbReference>
<evidence type="ECO:0000259" key="1">
    <source>
        <dbReference type="Pfam" id="PF13936"/>
    </source>
</evidence>
<dbReference type="Pfam" id="PF13936">
    <property type="entry name" value="HTH_38"/>
    <property type="match status" value="1"/>
</dbReference>
<dbReference type="PANTHER" id="PTHR10948:SF23">
    <property type="entry name" value="TRANSPOSASE INSI FOR INSERTION SEQUENCE ELEMENT IS30A-RELATED"/>
    <property type="match status" value="1"/>
</dbReference>
<reference evidence="2 3" key="1">
    <citation type="journal article" date="2019" name="Nat. Med.">
        <title>A library of human gut bacterial isolates paired with longitudinal multiomics data enables mechanistic microbiome research.</title>
        <authorList>
            <person name="Poyet M."/>
            <person name="Groussin M."/>
            <person name="Gibbons S.M."/>
            <person name="Avila-Pacheco J."/>
            <person name="Jiang X."/>
            <person name="Kearney S.M."/>
            <person name="Perrotta A.R."/>
            <person name="Berdy B."/>
            <person name="Zhao S."/>
            <person name="Lieberman T.D."/>
            <person name="Swanson P.K."/>
            <person name="Smith M."/>
            <person name="Roesemann S."/>
            <person name="Alexander J.E."/>
            <person name="Rich S.A."/>
            <person name="Livny J."/>
            <person name="Vlamakis H."/>
            <person name="Clish C."/>
            <person name="Bullock K."/>
            <person name="Deik A."/>
            <person name="Scott J."/>
            <person name="Pierce K.A."/>
            <person name="Xavier R.J."/>
            <person name="Alm E.J."/>
        </authorList>
    </citation>
    <scope>NUCLEOTIDE SEQUENCE [LARGE SCALE GENOMIC DNA]</scope>
    <source>
        <strain evidence="2 3">BIOML-A13</strain>
    </source>
</reference>
<dbReference type="InterPro" id="IPR051917">
    <property type="entry name" value="Transposase-Integrase"/>
</dbReference>
<dbReference type="Proteomes" id="UP000451386">
    <property type="component" value="Unassembled WGS sequence"/>
</dbReference>
<dbReference type="InterPro" id="IPR025246">
    <property type="entry name" value="IS30-like_HTH"/>
</dbReference>
<dbReference type="GO" id="GO:0005829">
    <property type="term" value="C:cytosol"/>
    <property type="evidence" value="ECO:0007669"/>
    <property type="project" value="TreeGrafter"/>
</dbReference>
<feature type="domain" description="Transposase IS30-like HTH" evidence="1">
    <location>
        <begin position="5"/>
        <end position="47"/>
    </location>
</feature>
<evidence type="ECO:0000313" key="2">
    <source>
        <dbReference type="EMBL" id="KAB7487197.1"/>
    </source>
</evidence>
<dbReference type="GO" id="GO:0004803">
    <property type="term" value="F:transposase activity"/>
    <property type="evidence" value="ECO:0007669"/>
    <property type="project" value="TreeGrafter"/>
</dbReference>
<sequence>MGKVYSHLSEEERQVIQIEVGNGTSVRKIARLLGRGPSGISREIRRNTWFPSNESESYRPYRPKRLKTGPWTGRYYIAGPAQRKADRRRAKPRKPYRLSFGRLWARVDEWPGRGWSPLPVSGIIRRYLPKRTIIEPGMARGLQEIVDETDNRPMRVLGHRTPAEAFADELLNLQDKQGCCTSK</sequence>
<name>A0A7J5TQ33_BIFBI</name>
<gene>
    <name evidence="2" type="ORF">GBA83_04255</name>
</gene>
<proteinExistence type="predicted"/>
<dbReference type="GO" id="GO:0032196">
    <property type="term" value="P:transposition"/>
    <property type="evidence" value="ECO:0007669"/>
    <property type="project" value="TreeGrafter"/>
</dbReference>
<dbReference type="AlphaFoldDB" id="A0A7J5TQ33"/>
<accession>A0A7J5TQ33</accession>
<comment type="caution">
    <text evidence="2">The sequence shown here is derived from an EMBL/GenBank/DDBJ whole genome shotgun (WGS) entry which is preliminary data.</text>
</comment>
<protein>
    <submittedName>
        <fullName evidence="2">Helix-turn-helix domain-containing protein</fullName>
    </submittedName>
</protein>
<organism evidence="2 3">
    <name type="scientific">Bifidobacterium bifidum</name>
    <dbReference type="NCBI Taxonomy" id="1681"/>
    <lineage>
        <taxon>Bacteria</taxon>
        <taxon>Bacillati</taxon>
        <taxon>Actinomycetota</taxon>
        <taxon>Actinomycetes</taxon>
        <taxon>Bifidobacteriales</taxon>
        <taxon>Bifidobacteriaceae</taxon>
        <taxon>Bifidobacterium</taxon>
    </lineage>
</organism>
<dbReference type="EMBL" id="WDOP01000002">
    <property type="protein sequence ID" value="KAB7487197.1"/>
    <property type="molecule type" value="Genomic_DNA"/>
</dbReference>